<keyword evidence="3" id="KW-1185">Reference proteome</keyword>
<dbReference type="STRING" id="1436961.SAMN05421739_104192"/>
<dbReference type="EMBL" id="FOOT01000004">
    <property type="protein sequence ID" value="SFG88582.1"/>
    <property type="molecule type" value="Genomic_DNA"/>
</dbReference>
<protein>
    <submittedName>
        <fullName evidence="2">Uncharacterized protein</fullName>
    </submittedName>
</protein>
<dbReference type="AlphaFoldDB" id="A0A1I2VHC0"/>
<feature type="transmembrane region" description="Helical" evidence="1">
    <location>
        <begin position="6"/>
        <end position="25"/>
    </location>
</feature>
<evidence type="ECO:0000313" key="2">
    <source>
        <dbReference type="EMBL" id="SFG88582.1"/>
    </source>
</evidence>
<name>A0A1I2VHC0_9BACT</name>
<evidence type="ECO:0000313" key="3">
    <source>
        <dbReference type="Proteomes" id="UP000198724"/>
    </source>
</evidence>
<keyword evidence="1" id="KW-0812">Transmembrane</keyword>
<dbReference type="Proteomes" id="UP000198724">
    <property type="component" value="Unassembled WGS sequence"/>
</dbReference>
<sequence>MNTSALVVMLGTMLLVTGLMIYFFMRVLNAPPKPEPDSYLDNDDDPDRQATP</sequence>
<evidence type="ECO:0000256" key="1">
    <source>
        <dbReference type="SAM" id="Phobius"/>
    </source>
</evidence>
<reference evidence="3" key="1">
    <citation type="submission" date="2016-10" db="EMBL/GenBank/DDBJ databases">
        <authorList>
            <person name="Varghese N."/>
            <person name="Submissions S."/>
        </authorList>
    </citation>
    <scope>NUCLEOTIDE SEQUENCE [LARGE SCALE GENOMIC DNA]</scope>
    <source>
        <strain evidence="3">LP51</strain>
    </source>
</reference>
<keyword evidence="1" id="KW-0472">Membrane</keyword>
<proteinExistence type="predicted"/>
<keyword evidence="1" id="KW-1133">Transmembrane helix</keyword>
<accession>A0A1I2VHC0</accession>
<gene>
    <name evidence="2" type="ORF">SAMN05421739_104192</name>
</gene>
<organism evidence="2 3">
    <name type="scientific">Pontibacter chinhatensis</name>
    <dbReference type="NCBI Taxonomy" id="1436961"/>
    <lineage>
        <taxon>Bacteria</taxon>
        <taxon>Pseudomonadati</taxon>
        <taxon>Bacteroidota</taxon>
        <taxon>Cytophagia</taxon>
        <taxon>Cytophagales</taxon>
        <taxon>Hymenobacteraceae</taxon>
        <taxon>Pontibacter</taxon>
    </lineage>
</organism>
<dbReference type="RefSeq" id="WP_175491064.1">
    <property type="nucleotide sequence ID" value="NZ_FOOT01000004.1"/>
</dbReference>